<dbReference type="SUPFAM" id="SSF56112">
    <property type="entry name" value="Protein kinase-like (PK-like)"/>
    <property type="match status" value="1"/>
</dbReference>
<name>A0A2G5BCS5_COERN</name>
<keyword evidence="2" id="KW-0808">Transferase</keyword>
<protein>
    <submittedName>
        <fullName evidence="2">Kinase-like protein</fullName>
    </submittedName>
</protein>
<keyword evidence="2" id="KW-0418">Kinase</keyword>
<dbReference type="PANTHER" id="PTHR23257:SF963">
    <property type="entry name" value="AT08303P"/>
    <property type="match status" value="1"/>
</dbReference>
<dbReference type="OrthoDB" id="1668230at2759"/>
<feature type="domain" description="Protein kinase" evidence="1">
    <location>
        <begin position="21"/>
        <end position="243"/>
    </location>
</feature>
<reference evidence="2 3" key="1">
    <citation type="journal article" date="2015" name="Genome Biol. Evol.">
        <title>Phylogenomic analyses indicate that early fungi evolved digesting cell walls of algal ancestors of land plants.</title>
        <authorList>
            <person name="Chang Y."/>
            <person name="Wang S."/>
            <person name="Sekimoto S."/>
            <person name="Aerts A.L."/>
            <person name="Choi C."/>
            <person name="Clum A."/>
            <person name="LaButti K.M."/>
            <person name="Lindquist E.A."/>
            <person name="Yee Ngan C."/>
            <person name="Ohm R.A."/>
            <person name="Salamov A.A."/>
            <person name="Grigoriev I.V."/>
            <person name="Spatafora J.W."/>
            <person name="Berbee M.L."/>
        </authorList>
    </citation>
    <scope>NUCLEOTIDE SEQUENCE [LARGE SCALE GENOMIC DNA]</scope>
    <source>
        <strain evidence="2 3">NRRL 1564</strain>
    </source>
</reference>
<sequence length="243" mass="27887">MGSQQQTYQRITKTRVFTPPKEVEYIVGFGTSGIVGAINDYEVLKMYKTDDQHSINEINREILIYKILGSHENIIGFIEATERGIKLERMKGNIRTYIESNEVDITDRVKWCKQMCIGMAYIHEKGVFHCDINASNMFLDKNLNLKIGDFAGSCSENTEPLVMEDARYTLPRDNYTPNVKSEIFALGSTMYEIMQGKKPYNNLDDEEVEKRYRSQEFPDTSNIQYMGVQLCRRDGSGDMFGGS</sequence>
<dbReference type="EMBL" id="KZ303499">
    <property type="protein sequence ID" value="PIA16517.1"/>
    <property type="molecule type" value="Genomic_DNA"/>
</dbReference>
<evidence type="ECO:0000313" key="3">
    <source>
        <dbReference type="Proteomes" id="UP000242474"/>
    </source>
</evidence>
<dbReference type="GO" id="GO:0005737">
    <property type="term" value="C:cytoplasm"/>
    <property type="evidence" value="ECO:0007669"/>
    <property type="project" value="TreeGrafter"/>
</dbReference>
<dbReference type="GO" id="GO:0005524">
    <property type="term" value="F:ATP binding"/>
    <property type="evidence" value="ECO:0007669"/>
    <property type="project" value="InterPro"/>
</dbReference>
<gene>
    <name evidence="2" type="ORF">COEREDRAFT_102207</name>
</gene>
<organism evidence="2 3">
    <name type="scientific">Coemansia reversa (strain ATCC 12441 / NRRL 1564)</name>
    <dbReference type="NCBI Taxonomy" id="763665"/>
    <lineage>
        <taxon>Eukaryota</taxon>
        <taxon>Fungi</taxon>
        <taxon>Fungi incertae sedis</taxon>
        <taxon>Zoopagomycota</taxon>
        <taxon>Kickxellomycotina</taxon>
        <taxon>Kickxellomycetes</taxon>
        <taxon>Kickxellales</taxon>
        <taxon>Kickxellaceae</taxon>
        <taxon>Coemansia</taxon>
    </lineage>
</organism>
<dbReference type="GO" id="GO:0004672">
    <property type="term" value="F:protein kinase activity"/>
    <property type="evidence" value="ECO:0007669"/>
    <property type="project" value="InterPro"/>
</dbReference>
<proteinExistence type="predicted"/>
<dbReference type="PANTHER" id="PTHR23257">
    <property type="entry name" value="SERINE-THREONINE PROTEIN KINASE"/>
    <property type="match status" value="1"/>
</dbReference>
<dbReference type="PROSITE" id="PS50011">
    <property type="entry name" value="PROTEIN_KINASE_DOM"/>
    <property type="match status" value="1"/>
</dbReference>
<dbReference type="Pfam" id="PF00069">
    <property type="entry name" value="Pkinase"/>
    <property type="match status" value="1"/>
</dbReference>
<evidence type="ECO:0000313" key="2">
    <source>
        <dbReference type="EMBL" id="PIA16517.1"/>
    </source>
</evidence>
<dbReference type="Proteomes" id="UP000242474">
    <property type="component" value="Unassembled WGS sequence"/>
</dbReference>
<accession>A0A2G5BCS5</accession>
<dbReference type="Gene3D" id="1.10.510.10">
    <property type="entry name" value="Transferase(Phosphotransferase) domain 1"/>
    <property type="match status" value="1"/>
</dbReference>
<dbReference type="GO" id="GO:0007165">
    <property type="term" value="P:signal transduction"/>
    <property type="evidence" value="ECO:0007669"/>
    <property type="project" value="TreeGrafter"/>
</dbReference>
<dbReference type="InterPro" id="IPR050167">
    <property type="entry name" value="Ser_Thr_protein_kinase"/>
</dbReference>
<dbReference type="InterPro" id="IPR011009">
    <property type="entry name" value="Kinase-like_dom_sf"/>
</dbReference>
<evidence type="ECO:0000259" key="1">
    <source>
        <dbReference type="PROSITE" id="PS50011"/>
    </source>
</evidence>
<dbReference type="InterPro" id="IPR000719">
    <property type="entry name" value="Prot_kinase_dom"/>
</dbReference>
<dbReference type="STRING" id="763665.A0A2G5BCS5"/>
<dbReference type="AlphaFoldDB" id="A0A2G5BCS5"/>
<keyword evidence="3" id="KW-1185">Reference proteome</keyword>